<evidence type="ECO:0000259" key="1">
    <source>
        <dbReference type="Pfam" id="PF17802"/>
    </source>
</evidence>
<dbReference type="SUPFAM" id="SSF49478">
    <property type="entry name" value="Cna protein B-type domain"/>
    <property type="match status" value="1"/>
</dbReference>
<dbReference type="Gene3D" id="2.60.40.10">
    <property type="entry name" value="Immunoglobulins"/>
    <property type="match status" value="1"/>
</dbReference>
<feature type="domain" description="SpaA-like prealbumin fold" evidence="1">
    <location>
        <begin position="1"/>
        <end position="79"/>
    </location>
</feature>
<sequence length="101" mass="11454">IKGATFGLFKSDTTEFTENKAILTAVTDENGVFVFNNIPYGEYLIKELKPADGYLDNEDVFTVTIKDNEQVVELTAINDKVPELKQRQPSMAKREQLQRVI</sequence>
<name>K1RHU0_9ZZZZ</name>
<dbReference type="EMBL" id="AJWY01014015">
    <property type="protein sequence ID" value="EKC45033.1"/>
    <property type="molecule type" value="Genomic_DNA"/>
</dbReference>
<dbReference type="AlphaFoldDB" id="K1RHU0"/>
<dbReference type="Pfam" id="PF17802">
    <property type="entry name" value="SpaA"/>
    <property type="match status" value="1"/>
</dbReference>
<accession>K1RHU0</accession>
<dbReference type="InterPro" id="IPR041033">
    <property type="entry name" value="SpaA_PFL_dom_1"/>
</dbReference>
<dbReference type="InterPro" id="IPR013783">
    <property type="entry name" value="Ig-like_fold"/>
</dbReference>
<keyword evidence="2" id="KW-0176">Collagen</keyword>
<proteinExistence type="predicted"/>
<comment type="caution">
    <text evidence="2">The sequence shown here is derived from an EMBL/GenBank/DDBJ whole genome shotgun (WGS) entry which is preliminary data.</text>
</comment>
<organism evidence="2">
    <name type="scientific">human gut metagenome</name>
    <dbReference type="NCBI Taxonomy" id="408170"/>
    <lineage>
        <taxon>unclassified sequences</taxon>
        <taxon>metagenomes</taxon>
        <taxon>organismal metagenomes</taxon>
    </lineage>
</organism>
<feature type="non-terminal residue" evidence="2">
    <location>
        <position position="1"/>
    </location>
</feature>
<evidence type="ECO:0000313" key="2">
    <source>
        <dbReference type="EMBL" id="EKC45033.1"/>
    </source>
</evidence>
<protein>
    <submittedName>
        <fullName evidence="2">Protein containing Collagen-binding surface protein Cna-like, B region domain protein</fullName>
    </submittedName>
</protein>
<dbReference type="GO" id="GO:0005581">
    <property type="term" value="C:collagen trimer"/>
    <property type="evidence" value="ECO:0007669"/>
    <property type="project" value="UniProtKB-KW"/>
</dbReference>
<gene>
    <name evidence="2" type="ORF">LEA_20397</name>
</gene>
<reference evidence="2" key="1">
    <citation type="journal article" date="2013" name="Environ. Microbiol.">
        <title>Microbiota from the distal guts of lean and obese adolescents exhibit partial functional redundancy besides clear differences in community structure.</title>
        <authorList>
            <person name="Ferrer M."/>
            <person name="Ruiz A."/>
            <person name="Lanza F."/>
            <person name="Haange S.B."/>
            <person name="Oberbach A."/>
            <person name="Till H."/>
            <person name="Bargiela R."/>
            <person name="Campoy C."/>
            <person name="Segura M.T."/>
            <person name="Richter M."/>
            <person name="von Bergen M."/>
            <person name="Seifert J."/>
            <person name="Suarez A."/>
        </authorList>
    </citation>
    <scope>NUCLEOTIDE SEQUENCE</scope>
</reference>